<dbReference type="AlphaFoldDB" id="A0A420Y0S4"/>
<sequence>MSQPTRFDRIYEQVYESSVTDPLEQHRHLCQVLKTEQERHEFWRYQRKLADEQDMRIRAAPTTRQELINTIDTSKLSSPDVYSRLIDHLDSSYCPWLPIGTDPARKIMYRLKPDPFSLLPHRRDPPNTDRELVAQTLLGVNENVQPRYPRSRRQANYSEESTRSAESDDSSPGFEFFQLGTLEYCRNYEGERSKYLDSQDWQDTGFAVVARLGRGGHRDAICVVADFFPMDPETGERNPIKEGDRWGRPPHPEGAQFSCATIGRRLADMGFNKVLNWENCIKRPVELVWLVRAANQQLLRSTVA</sequence>
<comment type="caution">
    <text evidence="2">The sequence shown here is derived from an EMBL/GenBank/DDBJ whole genome shotgun (WGS) entry which is preliminary data.</text>
</comment>
<reference evidence="2 3" key="1">
    <citation type="submission" date="2018-08" db="EMBL/GenBank/DDBJ databases">
        <title>Draft genome of the lignicolous fungus Coniochaeta pulveracea.</title>
        <authorList>
            <person name="Borstlap C.J."/>
            <person name="De Witt R.N."/>
            <person name="Botha A."/>
            <person name="Volschenk H."/>
        </authorList>
    </citation>
    <scope>NUCLEOTIDE SEQUENCE [LARGE SCALE GENOMIC DNA]</scope>
    <source>
        <strain evidence="2 3">CAB683</strain>
    </source>
</reference>
<feature type="region of interest" description="Disordered" evidence="1">
    <location>
        <begin position="145"/>
        <end position="172"/>
    </location>
</feature>
<dbReference type="EMBL" id="QVQW01000074">
    <property type="protein sequence ID" value="RKU41486.1"/>
    <property type="molecule type" value="Genomic_DNA"/>
</dbReference>
<name>A0A420Y0S4_9PEZI</name>
<dbReference type="STRING" id="177199.A0A420Y0S4"/>
<protein>
    <submittedName>
        <fullName evidence="2">Uncharacterized protein</fullName>
    </submittedName>
</protein>
<proteinExistence type="predicted"/>
<evidence type="ECO:0000313" key="2">
    <source>
        <dbReference type="EMBL" id="RKU41486.1"/>
    </source>
</evidence>
<feature type="region of interest" description="Disordered" evidence="1">
    <location>
        <begin position="233"/>
        <end position="253"/>
    </location>
</feature>
<organism evidence="2 3">
    <name type="scientific">Coniochaeta pulveracea</name>
    <dbReference type="NCBI Taxonomy" id="177199"/>
    <lineage>
        <taxon>Eukaryota</taxon>
        <taxon>Fungi</taxon>
        <taxon>Dikarya</taxon>
        <taxon>Ascomycota</taxon>
        <taxon>Pezizomycotina</taxon>
        <taxon>Sordariomycetes</taxon>
        <taxon>Sordariomycetidae</taxon>
        <taxon>Coniochaetales</taxon>
        <taxon>Coniochaetaceae</taxon>
        <taxon>Coniochaeta</taxon>
    </lineage>
</organism>
<evidence type="ECO:0000313" key="3">
    <source>
        <dbReference type="Proteomes" id="UP000275385"/>
    </source>
</evidence>
<evidence type="ECO:0000256" key="1">
    <source>
        <dbReference type="SAM" id="MobiDB-lite"/>
    </source>
</evidence>
<dbReference type="OrthoDB" id="5430299at2759"/>
<feature type="compositionally biased region" description="Basic and acidic residues" evidence="1">
    <location>
        <begin position="234"/>
        <end position="251"/>
    </location>
</feature>
<keyword evidence="3" id="KW-1185">Reference proteome</keyword>
<gene>
    <name evidence="2" type="ORF">DL546_005232</name>
</gene>
<dbReference type="Proteomes" id="UP000275385">
    <property type="component" value="Unassembled WGS sequence"/>
</dbReference>
<accession>A0A420Y0S4</accession>